<protein>
    <recommendedName>
        <fullName evidence="3">WYL domain-containing protein</fullName>
    </recommendedName>
</protein>
<evidence type="ECO:0000313" key="1">
    <source>
        <dbReference type="EMBL" id="MBB6636617.1"/>
    </source>
</evidence>
<dbReference type="RefSeq" id="WP_185121834.1">
    <property type="nucleotide sequence ID" value="NZ_JACJVQ010000019.1"/>
</dbReference>
<organism evidence="1 2">
    <name type="scientific">Cohnella thailandensis</name>
    <dbReference type="NCBI Taxonomy" id="557557"/>
    <lineage>
        <taxon>Bacteria</taxon>
        <taxon>Bacillati</taxon>
        <taxon>Bacillota</taxon>
        <taxon>Bacilli</taxon>
        <taxon>Bacillales</taxon>
        <taxon>Paenibacillaceae</taxon>
        <taxon>Cohnella</taxon>
    </lineage>
</organism>
<accession>A0A841T428</accession>
<comment type="caution">
    <text evidence="1">The sequence shown here is derived from an EMBL/GenBank/DDBJ whole genome shotgun (WGS) entry which is preliminary data.</text>
</comment>
<keyword evidence="2" id="KW-1185">Reference proteome</keyword>
<evidence type="ECO:0000313" key="2">
    <source>
        <dbReference type="Proteomes" id="UP000535838"/>
    </source>
</evidence>
<dbReference type="AlphaFoldDB" id="A0A841T428"/>
<evidence type="ECO:0008006" key="3">
    <source>
        <dbReference type="Google" id="ProtNLM"/>
    </source>
</evidence>
<dbReference type="EMBL" id="JACJVQ010000019">
    <property type="protein sequence ID" value="MBB6636617.1"/>
    <property type="molecule type" value="Genomic_DNA"/>
</dbReference>
<gene>
    <name evidence="1" type="ORF">H7B67_21040</name>
</gene>
<proteinExistence type="predicted"/>
<reference evidence="1 2" key="1">
    <citation type="submission" date="2020-08" db="EMBL/GenBank/DDBJ databases">
        <title>Cohnella phylogeny.</title>
        <authorList>
            <person name="Dunlap C."/>
        </authorList>
    </citation>
    <scope>NUCLEOTIDE SEQUENCE [LARGE SCALE GENOMIC DNA]</scope>
    <source>
        <strain evidence="1 2">DSM 25241</strain>
    </source>
</reference>
<name>A0A841T428_9BACL</name>
<sequence>MSIDKYIGRVVVIVYQDRKGQFTKRTILIRHIESGTVLALDVARQQPRRFRTERILALEPVTGHAS</sequence>
<dbReference type="Proteomes" id="UP000535838">
    <property type="component" value="Unassembled WGS sequence"/>
</dbReference>